<dbReference type="Proteomes" id="UP000464374">
    <property type="component" value="Chromosome"/>
</dbReference>
<reference evidence="2 3" key="1">
    <citation type="submission" date="2020-01" db="EMBL/GenBank/DDBJ databases">
        <title>Complete genome sequence of a human oral phylogroup 1 Treponema sp. strain ATCC 700766, originally isolated from periodontitis dental plaque.</title>
        <authorList>
            <person name="Chan Y."/>
            <person name="Huo Y.-B."/>
            <person name="Yu X.-L."/>
            <person name="Zeng H."/>
            <person name="Leung W.-K."/>
            <person name="Watt R.M."/>
        </authorList>
    </citation>
    <scope>NUCLEOTIDE SEQUENCE [LARGE SCALE GENOMIC DNA]</scope>
    <source>
        <strain evidence="2 3">OMZ 804</strain>
    </source>
</reference>
<dbReference type="AlphaFoldDB" id="A0A6P1XXK8"/>
<feature type="domain" description="AAA-ATPase-like" evidence="1">
    <location>
        <begin position="8"/>
        <end position="33"/>
    </location>
</feature>
<evidence type="ECO:0000313" key="3">
    <source>
        <dbReference type="Proteomes" id="UP000464374"/>
    </source>
</evidence>
<accession>A0A6P1XXK8</accession>
<gene>
    <name evidence="2" type="ORF">GWP43_00115</name>
</gene>
<protein>
    <submittedName>
        <fullName evidence="2">AAA family ATPase</fullName>
    </submittedName>
</protein>
<name>A0A6P1XXK8_9SPIR</name>
<proteinExistence type="predicted"/>
<sequence>MNISRKLPIGVQSFKVLREDYYLYVDKTEYIQSGRVSC</sequence>
<dbReference type="KEGG" id="trz:GWP43_00115"/>
<dbReference type="InterPro" id="IPR018631">
    <property type="entry name" value="AAA-ATPase-like_dom"/>
</dbReference>
<organism evidence="2 3">
    <name type="scientific">Treponema vincentii</name>
    <dbReference type="NCBI Taxonomy" id="69710"/>
    <lineage>
        <taxon>Bacteria</taxon>
        <taxon>Pseudomonadati</taxon>
        <taxon>Spirochaetota</taxon>
        <taxon>Spirochaetia</taxon>
        <taxon>Spirochaetales</taxon>
        <taxon>Treponemataceae</taxon>
        <taxon>Treponema</taxon>
    </lineage>
</organism>
<dbReference type="Pfam" id="PF09820">
    <property type="entry name" value="AAA-ATPase_like"/>
    <property type="match status" value="1"/>
</dbReference>
<evidence type="ECO:0000259" key="1">
    <source>
        <dbReference type="Pfam" id="PF09820"/>
    </source>
</evidence>
<evidence type="ECO:0000313" key="2">
    <source>
        <dbReference type="EMBL" id="QHX42121.1"/>
    </source>
</evidence>
<dbReference type="EMBL" id="CP048020">
    <property type="protein sequence ID" value="QHX42121.1"/>
    <property type="molecule type" value="Genomic_DNA"/>
</dbReference>